<keyword evidence="2" id="KW-1185">Reference proteome</keyword>
<accession>A0A853IXG7</accession>
<dbReference type="InterPro" id="IPR014710">
    <property type="entry name" value="RmlC-like_jellyroll"/>
</dbReference>
<reference evidence="1 2" key="1">
    <citation type="submission" date="2020-07" db="EMBL/GenBank/DDBJ databases">
        <authorList>
            <person name="Maaloum M."/>
        </authorList>
    </citation>
    <scope>NUCLEOTIDE SEQUENCE [LARGE SCALE GENOMIC DNA]</scope>
    <source>
        <strain evidence="1 2">GCS-AN-3</strain>
    </source>
</reference>
<name>A0A853IXG7_9BURK</name>
<evidence type="ECO:0000313" key="1">
    <source>
        <dbReference type="EMBL" id="NZA00979.1"/>
    </source>
</evidence>
<proteinExistence type="predicted"/>
<protein>
    <recommendedName>
        <fullName evidence="3">Cupin</fullName>
    </recommendedName>
</protein>
<organism evidence="1 2">
    <name type="scientific">Ottowia beijingensis</name>
    <dbReference type="NCBI Taxonomy" id="1207057"/>
    <lineage>
        <taxon>Bacteria</taxon>
        <taxon>Pseudomonadati</taxon>
        <taxon>Pseudomonadota</taxon>
        <taxon>Betaproteobacteria</taxon>
        <taxon>Burkholderiales</taxon>
        <taxon>Comamonadaceae</taxon>
        <taxon>Ottowia</taxon>
    </lineage>
</organism>
<comment type="caution">
    <text evidence="1">The sequence shown here is derived from an EMBL/GenBank/DDBJ whole genome shotgun (WGS) entry which is preliminary data.</text>
</comment>
<dbReference type="SUPFAM" id="SSF51182">
    <property type="entry name" value="RmlC-like cupins"/>
    <property type="match status" value="1"/>
</dbReference>
<dbReference type="AlphaFoldDB" id="A0A853IXG7"/>
<evidence type="ECO:0008006" key="3">
    <source>
        <dbReference type="Google" id="ProtNLM"/>
    </source>
</evidence>
<dbReference type="RefSeq" id="WP_180549501.1">
    <property type="nucleotide sequence ID" value="NZ_JACCKX010000001.1"/>
</dbReference>
<evidence type="ECO:0000313" key="2">
    <source>
        <dbReference type="Proteomes" id="UP000589716"/>
    </source>
</evidence>
<dbReference type="Proteomes" id="UP000589716">
    <property type="component" value="Unassembled WGS sequence"/>
</dbReference>
<dbReference type="Gene3D" id="2.60.120.10">
    <property type="entry name" value="Jelly Rolls"/>
    <property type="match status" value="1"/>
</dbReference>
<sequence>MALDHLLPGQTQALVPEGPLPTEFESRALFKGEDLEVMLLLMPEGRRMLDHRVDGEITMQCIKGCVDVISHALGEPDPRPKARLTEGELMYLQRGEPHQLLAVVGSVVLLTIALRKN</sequence>
<dbReference type="EMBL" id="JACCKX010000001">
    <property type="protein sequence ID" value="NZA00979.1"/>
    <property type="molecule type" value="Genomic_DNA"/>
</dbReference>
<dbReference type="InterPro" id="IPR011051">
    <property type="entry name" value="RmlC_Cupin_sf"/>
</dbReference>
<gene>
    <name evidence="1" type="ORF">H0I39_02825</name>
</gene>